<name>A0ABQ0IA83_9ALTE</name>
<sequence length="39" mass="4693">MFNYRFFSEHVDYSFNIFSTIVGIMMSKMVLTNRTFFGN</sequence>
<evidence type="ECO:0000313" key="2">
    <source>
        <dbReference type="EMBL" id="GAC06205.1"/>
    </source>
</evidence>
<keyword evidence="1" id="KW-0812">Transmembrane</keyword>
<keyword evidence="3" id="KW-1185">Reference proteome</keyword>
<evidence type="ECO:0000256" key="1">
    <source>
        <dbReference type="SAM" id="Phobius"/>
    </source>
</evidence>
<evidence type="ECO:0000313" key="3">
    <source>
        <dbReference type="Proteomes" id="UP000008372"/>
    </source>
</evidence>
<gene>
    <name evidence="2" type="ORF">GAGA_3371</name>
</gene>
<accession>A0ABQ0IA83</accession>
<keyword evidence="1" id="KW-0472">Membrane</keyword>
<dbReference type="Proteomes" id="UP000008372">
    <property type="component" value="Unassembled WGS sequence"/>
</dbReference>
<comment type="caution">
    <text evidence="2">The sequence shown here is derived from an EMBL/GenBank/DDBJ whole genome shotgun (WGS) entry which is preliminary data.</text>
</comment>
<organism evidence="2 3">
    <name type="scientific">Paraglaciecola agarilytica NO2</name>
    <dbReference type="NCBI Taxonomy" id="1125747"/>
    <lineage>
        <taxon>Bacteria</taxon>
        <taxon>Pseudomonadati</taxon>
        <taxon>Pseudomonadota</taxon>
        <taxon>Gammaproteobacteria</taxon>
        <taxon>Alteromonadales</taxon>
        <taxon>Alteromonadaceae</taxon>
        <taxon>Paraglaciecola</taxon>
    </lineage>
</organism>
<feature type="transmembrane region" description="Helical" evidence="1">
    <location>
        <begin position="13"/>
        <end position="31"/>
    </location>
</feature>
<protein>
    <submittedName>
        <fullName evidence="2">Uncharacterized protein</fullName>
    </submittedName>
</protein>
<keyword evidence="1" id="KW-1133">Transmembrane helix</keyword>
<reference evidence="2 3" key="1">
    <citation type="journal article" date="2014" name="Environ. Microbiol.">
        <title>Comparative genomics of the marine bacterial genus Glaciecola reveals the high degree of genomic diversity and genomic characteristic for cold adaptation.</title>
        <authorList>
            <person name="Qin Q.L."/>
            <person name="Xie B.B."/>
            <person name="Yu Y."/>
            <person name="Shu Y.L."/>
            <person name="Rong J.C."/>
            <person name="Zhang Y.J."/>
            <person name="Zhao D.L."/>
            <person name="Chen X.L."/>
            <person name="Zhang X.Y."/>
            <person name="Chen B."/>
            <person name="Zhou B.C."/>
            <person name="Zhang Y.Z."/>
        </authorList>
    </citation>
    <scope>NUCLEOTIDE SEQUENCE [LARGE SCALE GENOMIC DNA]</scope>
    <source>
        <strain evidence="2 3">NO2</strain>
    </source>
</reference>
<proteinExistence type="predicted"/>
<dbReference type="EMBL" id="BAEK01000054">
    <property type="protein sequence ID" value="GAC06205.1"/>
    <property type="molecule type" value="Genomic_DNA"/>
</dbReference>